<dbReference type="Pfam" id="PF07494">
    <property type="entry name" value="Reg_prop"/>
    <property type="match status" value="1"/>
</dbReference>
<dbReference type="InterPro" id="IPR048954">
    <property type="entry name" value="PorZ_N"/>
</dbReference>
<dbReference type="Gene3D" id="2.130.10.10">
    <property type="entry name" value="YVTN repeat-like/Quinoprotein amine dehydrogenase"/>
    <property type="match status" value="3"/>
</dbReference>
<name>A0AAU7BT99_9FLAO</name>
<dbReference type="EMBL" id="CP157199">
    <property type="protein sequence ID" value="XBG61154.1"/>
    <property type="molecule type" value="Genomic_DNA"/>
</dbReference>
<protein>
    <submittedName>
        <fullName evidence="2">Two-component regulator propeller domain-containing protein</fullName>
    </submittedName>
</protein>
<dbReference type="InterPro" id="IPR015943">
    <property type="entry name" value="WD40/YVTN_repeat-like_dom_sf"/>
</dbReference>
<evidence type="ECO:0000313" key="2">
    <source>
        <dbReference type="EMBL" id="XBG61154.1"/>
    </source>
</evidence>
<dbReference type="AlphaFoldDB" id="A0AAU7BT99"/>
<feature type="domain" description="PorZ N-terminal beta-propeller" evidence="1">
    <location>
        <begin position="46"/>
        <end position="208"/>
    </location>
</feature>
<dbReference type="Gene3D" id="2.60.40.4070">
    <property type="match status" value="1"/>
</dbReference>
<sequence length="784" mass="87380">MKKKFFIIFFALIGVFFLNAQSTSLLWEGHFSYLNIKDVVASQEKIYAASENAIFSYDLITQELETISTVTGLSGELISTIHYSENYNLLIIGYENGLMEVFNESTEEMTTVVDILDKNTIPPNNKRINHFRELDEYIFISADFGISVFDLSRLEFGDTYYIGNGGSQIQVNQSTIFNGYIYAACEGGGGIKRGLLSSPNLIDFQEWEQISTSNFNGIETVLNKLYCTSTNSRIYEINGTTLNQLAVYPRQPLDIKSSNNQLVITTQDNVYIYDSDFNLLVNPTLTIEFDTTFTSSTVTQEGIYIGSNGFGVLRTIEADVATFLEIHPDGPLRNDVFSITSGFGNVWISYGDYTKFYNPSPFKNEGVSQLFDDKWNNISYENVFGLRNLNAISINPLNPQQVFVSSFHDGMLEINDGMATQRLDETNSGLESLVLPSTPNYKSIRVSGTTFDDNGVLWSLTGLVEKPLKSYDPNSNLWRSFDFTELIPNALTDNIGFKELLLAPSGDIFIASFSYGVIGFKENGGNFIFRNVDKENGNLPEKSVRAIALDKGGQLWIGTDIGLRVLYNVSGFFNDENLTTDEIVILDNGIPKELLQDQFISDIKVDGSNNKWVATIGAGLYYFSPDGQQTIYHFTKDNSPLPSNNVNDVSIDDVNGVIYIGTDKGLMSFKSGGSSPTEELVDAYVYPNPVRPEFNITTEKVKIKDITDNVNIKITDIEGNLVAEAQSRANSRYRGYNLEIDGGTAYWNGKNMANNTVASGVYLVMISDMGSLETKVLKLMIIRQ</sequence>
<accession>A0AAU7BT99</accession>
<organism evidence="2">
    <name type="scientific">Pontimicrobium sp. SW4</name>
    <dbReference type="NCBI Taxonomy" id="3153519"/>
    <lineage>
        <taxon>Bacteria</taxon>
        <taxon>Pseudomonadati</taxon>
        <taxon>Bacteroidota</taxon>
        <taxon>Flavobacteriia</taxon>
        <taxon>Flavobacteriales</taxon>
        <taxon>Flavobacteriaceae</taxon>
        <taxon>Pontimicrobium</taxon>
    </lineage>
</organism>
<proteinExistence type="predicted"/>
<reference evidence="2" key="1">
    <citation type="submission" date="2024-05" db="EMBL/GenBank/DDBJ databases">
        <title>Pontimicrobium maritimus sp. nov., isolated form sea water.</title>
        <authorList>
            <person name="Muhammad N."/>
            <person name="Vuong T.Q."/>
            <person name="Han H.L."/>
            <person name="Kim S.-G."/>
        </authorList>
    </citation>
    <scope>NUCLEOTIDE SEQUENCE</scope>
    <source>
        <strain evidence="2">SW4</strain>
    </source>
</reference>
<dbReference type="Pfam" id="PF21544">
    <property type="entry name" value="PorZ_N_b_propeller"/>
    <property type="match status" value="1"/>
</dbReference>
<dbReference type="SUPFAM" id="SSF63829">
    <property type="entry name" value="Calcium-dependent phosphotriesterase"/>
    <property type="match status" value="2"/>
</dbReference>
<dbReference type="InterPro" id="IPR011110">
    <property type="entry name" value="Reg_prop"/>
</dbReference>
<gene>
    <name evidence="2" type="ORF">ABGB03_14975</name>
</gene>
<evidence type="ECO:0000259" key="1">
    <source>
        <dbReference type="Pfam" id="PF21544"/>
    </source>
</evidence>
<dbReference type="RefSeq" id="WP_347923482.1">
    <property type="nucleotide sequence ID" value="NZ_CP157199.1"/>
</dbReference>